<accession>A0A915M662</accession>
<sequence>MAQQLAQQLEDVHRQGENIHHHEAGPSHHVQAGAGPSNQFQGGAGPSHQIQDPETHQNLMYHLFGTSSSSSHNGGSEATPNDSDEN</sequence>
<evidence type="ECO:0000313" key="2">
    <source>
        <dbReference type="Proteomes" id="UP000887561"/>
    </source>
</evidence>
<feature type="compositionally biased region" description="Polar residues" evidence="1">
    <location>
        <begin position="48"/>
        <end position="58"/>
    </location>
</feature>
<dbReference type="AlphaFoldDB" id="A0A915M662"/>
<dbReference type="Proteomes" id="UP000887561">
    <property type="component" value="Unplaced"/>
</dbReference>
<organism evidence="2 3">
    <name type="scientific">Meloidogyne javanica</name>
    <name type="common">Root-knot nematode worm</name>
    <dbReference type="NCBI Taxonomy" id="6303"/>
    <lineage>
        <taxon>Eukaryota</taxon>
        <taxon>Metazoa</taxon>
        <taxon>Ecdysozoa</taxon>
        <taxon>Nematoda</taxon>
        <taxon>Chromadorea</taxon>
        <taxon>Rhabditida</taxon>
        <taxon>Tylenchina</taxon>
        <taxon>Tylenchomorpha</taxon>
        <taxon>Tylenchoidea</taxon>
        <taxon>Meloidogynidae</taxon>
        <taxon>Meloidogyninae</taxon>
        <taxon>Meloidogyne</taxon>
        <taxon>Meloidogyne incognita group</taxon>
    </lineage>
</organism>
<keyword evidence="2" id="KW-1185">Reference proteome</keyword>
<name>A0A915M662_MELJA</name>
<feature type="region of interest" description="Disordered" evidence="1">
    <location>
        <begin position="1"/>
        <end position="86"/>
    </location>
</feature>
<reference evidence="3" key="1">
    <citation type="submission" date="2022-11" db="UniProtKB">
        <authorList>
            <consortium name="WormBaseParasite"/>
        </authorList>
    </citation>
    <scope>IDENTIFICATION</scope>
</reference>
<protein>
    <submittedName>
        <fullName evidence="3">Uncharacterized protein</fullName>
    </submittedName>
</protein>
<evidence type="ECO:0000256" key="1">
    <source>
        <dbReference type="SAM" id="MobiDB-lite"/>
    </source>
</evidence>
<feature type="compositionally biased region" description="Basic and acidic residues" evidence="1">
    <location>
        <begin position="10"/>
        <end position="26"/>
    </location>
</feature>
<dbReference type="WBParaSite" id="scaffold27599_cov145.g20600">
    <property type="protein sequence ID" value="scaffold27599_cov145.g20600"/>
    <property type="gene ID" value="scaffold27599_cov145.g20600"/>
</dbReference>
<feature type="compositionally biased region" description="Polar residues" evidence="1">
    <location>
        <begin position="72"/>
        <end position="86"/>
    </location>
</feature>
<evidence type="ECO:0000313" key="3">
    <source>
        <dbReference type="WBParaSite" id="scaffold27599_cov145.g20600"/>
    </source>
</evidence>
<proteinExistence type="predicted"/>